<keyword evidence="8 11" id="KW-0067">ATP-binding</keyword>
<evidence type="ECO:0000256" key="8">
    <source>
        <dbReference type="ARBA" id="ARBA00022840"/>
    </source>
</evidence>
<evidence type="ECO:0000256" key="11">
    <source>
        <dbReference type="HAMAP-Rule" id="MF_00244"/>
    </source>
</evidence>
<dbReference type="PANTHER" id="PTHR39321">
    <property type="entry name" value="NICOTINATE-NUCLEOTIDE ADENYLYLTRANSFERASE-RELATED"/>
    <property type="match status" value="1"/>
</dbReference>
<dbReference type="InterPro" id="IPR014729">
    <property type="entry name" value="Rossmann-like_a/b/a_fold"/>
</dbReference>
<evidence type="ECO:0000256" key="5">
    <source>
        <dbReference type="ARBA" id="ARBA00022679"/>
    </source>
</evidence>
<dbReference type="NCBIfam" id="TIGR00482">
    <property type="entry name" value="nicotinate (nicotinamide) nucleotide adenylyltransferase"/>
    <property type="match status" value="1"/>
</dbReference>
<dbReference type="UniPathway" id="UPA00253">
    <property type="reaction ID" value="UER00332"/>
</dbReference>
<keyword evidence="5 11" id="KW-0808">Transferase</keyword>
<dbReference type="CDD" id="cd02165">
    <property type="entry name" value="NMNAT"/>
    <property type="match status" value="1"/>
</dbReference>
<evidence type="ECO:0000256" key="9">
    <source>
        <dbReference type="ARBA" id="ARBA00023027"/>
    </source>
</evidence>
<evidence type="ECO:0000313" key="13">
    <source>
        <dbReference type="EMBL" id="PVE45582.1"/>
    </source>
</evidence>
<dbReference type="AlphaFoldDB" id="A0A2T7ULK8"/>
<dbReference type="OrthoDB" id="5295945at2"/>
<keyword evidence="6 11" id="KW-0548">Nucleotidyltransferase</keyword>
<gene>
    <name evidence="11" type="primary">nadD</name>
    <name evidence="13" type="ORF">DDE23_20165</name>
</gene>
<dbReference type="Proteomes" id="UP000244810">
    <property type="component" value="Unassembled WGS sequence"/>
</dbReference>
<evidence type="ECO:0000256" key="1">
    <source>
        <dbReference type="ARBA" id="ARBA00002324"/>
    </source>
</evidence>
<dbReference type="Gene3D" id="3.40.50.620">
    <property type="entry name" value="HUPs"/>
    <property type="match status" value="1"/>
</dbReference>
<dbReference type="NCBIfam" id="NF000845">
    <property type="entry name" value="PRK00071.2-4"/>
    <property type="match status" value="1"/>
</dbReference>
<feature type="domain" description="Cytidyltransferase-like" evidence="12">
    <location>
        <begin position="14"/>
        <end position="192"/>
    </location>
</feature>
<dbReference type="GO" id="GO:0005524">
    <property type="term" value="F:ATP binding"/>
    <property type="evidence" value="ECO:0007669"/>
    <property type="project" value="UniProtKB-KW"/>
</dbReference>
<evidence type="ECO:0000256" key="10">
    <source>
        <dbReference type="ARBA" id="ARBA00048721"/>
    </source>
</evidence>
<dbReference type="PANTHER" id="PTHR39321:SF3">
    <property type="entry name" value="PHOSPHOPANTETHEINE ADENYLYLTRANSFERASE"/>
    <property type="match status" value="1"/>
</dbReference>
<name>A0A2T7ULK8_9RHOB</name>
<accession>A0A2T7ULK8</accession>
<dbReference type="EC" id="2.7.7.18" evidence="11"/>
<dbReference type="Pfam" id="PF01467">
    <property type="entry name" value="CTP_transf_like"/>
    <property type="match status" value="1"/>
</dbReference>
<comment type="catalytic activity">
    <reaction evidence="10 11">
        <text>nicotinate beta-D-ribonucleotide + ATP + H(+) = deamido-NAD(+) + diphosphate</text>
        <dbReference type="Rhea" id="RHEA:22860"/>
        <dbReference type="ChEBI" id="CHEBI:15378"/>
        <dbReference type="ChEBI" id="CHEBI:30616"/>
        <dbReference type="ChEBI" id="CHEBI:33019"/>
        <dbReference type="ChEBI" id="CHEBI:57502"/>
        <dbReference type="ChEBI" id="CHEBI:58437"/>
        <dbReference type="EC" id="2.7.7.18"/>
    </reaction>
</comment>
<dbReference type="InterPro" id="IPR005248">
    <property type="entry name" value="NadD/NMNAT"/>
</dbReference>
<comment type="similarity">
    <text evidence="3 11">Belongs to the NadD family.</text>
</comment>
<dbReference type="RefSeq" id="WP_107754895.1">
    <property type="nucleotide sequence ID" value="NZ_QBKF01000018.1"/>
</dbReference>
<keyword evidence="4 11" id="KW-0662">Pyridine nucleotide biosynthesis</keyword>
<keyword evidence="14" id="KW-1185">Reference proteome</keyword>
<dbReference type="GO" id="GO:0004515">
    <property type="term" value="F:nicotinate-nucleotide adenylyltransferase activity"/>
    <property type="evidence" value="ECO:0007669"/>
    <property type="project" value="UniProtKB-UniRule"/>
</dbReference>
<evidence type="ECO:0000256" key="6">
    <source>
        <dbReference type="ARBA" id="ARBA00022695"/>
    </source>
</evidence>
<evidence type="ECO:0000313" key="14">
    <source>
        <dbReference type="Proteomes" id="UP000244810"/>
    </source>
</evidence>
<evidence type="ECO:0000256" key="4">
    <source>
        <dbReference type="ARBA" id="ARBA00022642"/>
    </source>
</evidence>
<proteinExistence type="inferred from homology"/>
<reference evidence="13 14" key="1">
    <citation type="journal article" date="2011" name="Syst. Appl. Microbiol.">
        <title>Defluviimonas denitrificans gen. nov., sp. nov., and Pararhodobacter aggregans gen. nov., sp. nov., non-phototrophic Rhodobacteraceae from the biofilter of a marine aquaculture.</title>
        <authorList>
            <person name="Foesel B.U."/>
            <person name="Drake H.L."/>
            <person name="Schramm A."/>
        </authorList>
    </citation>
    <scope>NUCLEOTIDE SEQUENCE [LARGE SCALE GENOMIC DNA]</scope>
    <source>
        <strain evidence="13 14">D1-19</strain>
    </source>
</reference>
<keyword evidence="9 11" id="KW-0520">NAD</keyword>
<protein>
    <recommendedName>
        <fullName evidence="11">Probable nicotinate-nucleotide adenylyltransferase</fullName>
        <ecNumber evidence="11">2.7.7.18</ecNumber>
    </recommendedName>
    <alternativeName>
        <fullName evidence="11">Deamido-NAD(+) diphosphorylase</fullName>
    </alternativeName>
    <alternativeName>
        <fullName evidence="11">Deamido-NAD(+) pyrophosphorylase</fullName>
    </alternativeName>
    <alternativeName>
        <fullName evidence="11">Nicotinate mononucleotide adenylyltransferase</fullName>
        <shortName evidence="11">NaMN adenylyltransferase</shortName>
    </alternativeName>
</protein>
<evidence type="ECO:0000256" key="3">
    <source>
        <dbReference type="ARBA" id="ARBA00009014"/>
    </source>
</evidence>
<comment type="caution">
    <text evidence="13">The sequence shown here is derived from an EMBL/GenBank/DDBJ whole genome shotgun (WGS) entry which is preliminary data.</text>
</comment>
<evidence type="ECO:0000256" key="2">
    <source>
        <dbReference type="ARBA" id="ARBA00005019"/>
    </source>
</evidence>
<evidence type="ECO:0000259" key="12">
    <source>
        <dbReference type="Pfam" id="PF01467"/>
    </source>
</evidence>
<dbReference type="EMBL" id="QDDR01000013">
    <property type="protein sequence ID" value="PVE45582.1"/>
    <property type="molecule type" value="Genomic_DNA"/>
</dbReference>
<dbReference type="GO" id="GO:0009435">
    <property type="term" value="P:NAD+ biosynthetic process"/>
    <property type="evidence" value="ECO:0007669"/>
    <property type="project" value="UniProtKB-UniRule"/>
</dbReference>
<comment type="pathway">
    <text evidence="2 11">Cofactor biosynthesis; NAD(+) biosynthesis; deamido-NAD(+) from nicotinate D-ribonucleotide: step 1/1.</text>
</comment>
<organism evidence="13 14">
    <name type="scientific">Pararhodobacter aggregans</name>
    <dbReference type="NCBI Taxonomy" id="404875"/>
    <lineage>
        <taxon>Bacteria</taxon>
        <taxon>Pseudomonadati</taxon>
        <taxon>Pseudomonadota</taxon>
        <taxon>Alphaproteobacteria</taxon>
        <taxon>Rhodobacterales</taxon>
        <taxon>Paracoccaceae</taxon>
        <taxon>Pararhodobacter</taxon>
    </lineage>
</organism>
<dbReference type="InterPro" id="IPR004821">
    <property type="entry name" value="Cyt_trans-like"/>
</dbReference>
<keyword evidence="7 11" id="KW-0547">Nucleotide-binding</keyword>
<dbReference type="NCBIfam" id="NF000843">
    <property type="entry name" value="PRK00071.2-2"/>
    <property type="match status" value="1"/>
</dbReference>
<evidence type="ECO:0000256" key="7">
    <source>
        <dbReference type="ARBA" id="ARBA00022741"/>
    </source>
</evidence>
<comment type="function">
    <text evidence="1 11">Catalyzes the reversible adenylation of nicotinate mononucleotide (NaMN) to nicotinic acid adenine dinucleotide (NaAD).</text>
</comment>
<sequence length="198" mass="22334">MGKPWAAPGQVVGLLGGSFDPPHAGHVHLTREALKRLRLDQVWWLVSPGNPLKPNPPAPLAERMAAARGIMRHPKVKVTDLEAGFGTRATADTLRELQRAYPLVRFVWLMGADNLAQFHSWDRWPEIMARVPVAVLARPGQRMRALHSHAAQRFRLERLPARDAERLGRIAPPVWLYLDMPMRPESSTAIRRARRNAP</sequence>
<dbReference type="HAMAP" id="MF_00244">
    <property type="entry name" value="NaMN_adenylyltr"/>
    <property type="match status" value="1"/>
</dbReference>
<dbReference type="SUPFAM" id="SSF52374">
    <property type="entry name" value="Nucleotidylyl transferase"/>
    <property type="match status" value="1"/>
</dbReference>